<evidence type="ECO:0000256" key="1">
    <source>
        <dbReference type="SAM" id="Phobius"/>
    </source>
</evidence>
<accession>A0A8S9WS49</accession>
<sequence>MPRPWMLSNLPLYFPKTNRQTLQIICHEVESIKMANFNFLWLLMVVVAMIATSGMARPGSLAARRLTGNHKTGCKEGQYKDGNGVCRDDY</sequence>
<evidence type="ECO:0000313" key="2">
    <source>
        <dbReference type="EMBL" id="KAF6199054.1"/>
    </source>
</evidence>
<dbReference type="AlphaFoldDB" id="A0A8S9WS49"/>
<organism evidence="2 3">
    <name type="scientific">Apolygus lucorum</name>
    <name type="common">Small green plant bug</name>
    <name type="synonym">Lygocoris lucorum</name>
    <dbReference type="NCBI Taxonomy" id="248454"/>
    <lineage>
        <taxon>Eukaryota</taxon>
        <taxon>Metazoa</taxon>
        <taxon>Ecdysozoa</taxon>
        <taxon>Arthropoda</taxon>
        <taxon>Hexapoda</taxon>
        <taxon>Insecta</taxon>
        <taxon>Pterygota</taxon>
        <taxon>Neoptera</taxon>
        <taxon>Paraneoptera</taxon>
        <taxon>Hemiptera</taxon>
        <taxon>Heteroptera</taxon>
        <taxon>Panheteroptera</taxon>
        <taxon>Cimicomorpha</taxon>
        <taxon>Miridae</taxon>
        <taxon>Mirini</taxon>
        <taxon>Apolygus</taxon>
    </lineage>
</organism>
<feature type="transmembrane region" description="Helical" evidence="1">
    <location>
        <begin position="39"/>
        <end position="56"/>
    </location>
</feature>
<keyword evidence="1" id="KW-0812">Transmembrane</keyword>
<proteinExistence type="predicted"/>
<protein>
    <submittedName>
        <fullName evidence="2">Uncharacterized protein</fullName>
    </submittedName>
</protein>
<keyword evidence="1" id="KW-0472">Membrane</keyword>
<keyword evidence="1" id="KW-1133">Transmembrane helix</keyword>
<gene>
    <name evidence="2" type="ORF">GE061_007079</name>
</gene>
<reference evidence="2" key="1">
    <citation type="journal article" date="2021" name="Mol. Ecol. Resour.">
        <title>Apolygus lucorum genome provides insights into omnivorousness and mesophyll feeding.</title>
        <authorList>
            <person name="Liu Y."/>
            <person name="Liu H."/>
            <person name="Wang H."/>
            <person name="Huang T."/>
            <person name="Liu B."/>
            <person name="Yang B."/>
            <person name="Yin L."/>
            <person name="Li B."/>
            <person name="Zhang Y."/>
            <person name="Zhang S."/>
            <person name="Jiang F."/>
            <person name="Zhang X."/>
            <person name="Ren Y."/>
            <person name="Wang B."/>
            <person name="Wang S."/>
            <person name="Lu Y."/>
            <person name="Wu K."/>
            <person name="Fan W."/>
            <person name="Wang G."/>
        </authorList>
    </citation>
    <scope>NUCLEOTIDE SEQUENCE</scope>
    <source>
        <strain evidence="2">12Hb</strain>
    </source>
</reference>
<evidence type="ECO:0000313" key="3">
    <source>
        <dbReference type="Proteomes" id="UP000466442"/>
    </source>
</evidence>
<name>A0A8S9WS49_APOLU</name>
<dbReference type="Proteomes" id="UP000466442">
    <property type="component" value="Unassembled WGS sequence"/>
</dbReference>
<comment type="caution">
    <text evidence="2">The sequence shown here is derived from an EMBL/GenBank/DDBJ whole genome shotgun (WGS) entry which is preliminary data.</text>
</comment>
<dbReference type="EMBL" id="WIXP02000015">
    <property type="protein sequence ID" value="KAF6199054.1"/>
    <property type="molecule type" value="Genomic_DNA"/>
</dbReference>
<keyword evidence="3" id="KW-1185">Reference proteome</keyword>